<protein>
    <submittedName>
        <fullName evidence="1">Uncharacterized protein</fullName>
    </submittedName>
</protein>
<feature type="non-terminal residue" evidence="1">
    <location>
        <position position="1"/>
    </location>
</feature>
<proteinExistence type="predicted"/>
<dbReference type="EMBL" id="BARS01019180">
    <property type="protein sequence ID" value="GAF88059.1"/>
    <property type="molecule type" value="Genomic_DNA"/>
</dbReference>
<comment type="caution">
    <text evidence="1">The sequence shown here is derived from an EMBL/GenBank/DDBJ whole genome shotgun (WGS) entry which is preliminary data.</text>
</comment>
<sequence length="119" mass="13135">RLNSPFIVTSGDIYVDGKKTIRNVNTFGDNGLVVSWGKPDYPDTASKFTIEAADLVKAGKPMAIVEINGQNKFAKDVAAKDANSISVDLSNRSQALGFMENILRVERDQAIKLYDTYYK</sequence>
<reference evidence="1" key="1">
    <citation type="journal article" date="2014" name="Front. Microbiol.">
        <title>High frequency of phylogenetically diverse reductive dehalogenase-homologous genes in deep subseafloor sedimentary metagenomes.</title>
        <authorList>
            <person name="Kawai M."/>
            <person name="Futagami T."/>
            <person name="Toyoda A."/>
            <person name="Takaki Y."/>
            <person name="Nishi S."/>
            <person name="Hori S."/>
            <person name="Arai W."/>
            <person name="Tsubouchi T."/>
            <person name="Morono Y."/>
            <person name="Uchiyama I."/>
            <person name="Ito T."/>
            <person name="Fujiyama A."/>
            <person name="Inagaki F."/>
            <person name="Takami H."/>
        </authorList>
    </citation>
    <scope>NUCLEOTIDE SEQUENCE</scope>
    <source>
        <strain evidence="1">Expedition CK06-06</strain>
    </source>
</reference>
<evidence type="ECO:0000313" key="1">
    <source>
        <dbReference type="EMBL" id="GAF88059.1"/>
    </source>
</evidence>
<organism evidence="1">
    <name type="scientific">marine sediment metagenome</name>
    <dbReference type="NCBI Taxonomy" id="412755"/>
    <lineage>
        <taxon>unclassified sequences</taxon>
        <taxon>metagenomes</taxon>
        <taxon>ecological metagenomes</taxon>
    </lineage>
</organism>
<gene>
    <name evidence="1" type="ORF">S01H1_31116</name>
</gene>
<accession>X0T4B6</accession>
<name>X0T4B6_9ZZZZ</name>
<dbReference type="AlphaFoldDB" id="X0T4B6"/>